<dbReference type="PANTHER" id="PTHR35176">
    <property type="entry name" value="HEME OXYGENASE HI_0854-RELATED"/>
    <property type="match status" value="1"/>
</dbReference>
<evidence type="ECO:0000256" key="1">
    <source>
        <dbReference type="ARBA" id="ARBA00023002"/>
    </source>
</evidence>
<name>A0ABT1HDY0_9NOCA</name>
<evidence type="ECO:0008006" key="4">
    <source>
        <dbReference type="Google" id="ProtNLM"/>
    </source>
</evidence>
<evidence type="ECO:0000313" key="2">
    <source>
        <dbReference type="EMBL" id="MCP2176467.1"/>
    </source>
</evidence>
<keyword evidence="3" id="KW-1185">Reference proteome</keyword>
<dbReference type="Gene3D" id="2.30.110.10">
    <property type="entry name" value="Electron Transport, Fmn-binding Protein, Chain A"/>
    <property type="match status" value="1"/>
</dbReference>
<proteinExistence type="predicted"/>
<dbReference type="PANTHER" id="PTHR35176:SF11">
    <property type="entry name" value="PYRIDOXAMINE 5'-PHOSPHATE OXIDASE FAMILY PROTEIN"/>
    <property type="match status" value="1"/>
</dbReference>
<sequence>MASTPSGPNPFGDNPFGDIGTAKYVQLTTYTKAGVAKPVPIWAALDDKGELLMWTQAKSWKVKRIGNTPRVTLATCDRAGKNVGPTMEATARILDDAGTAHTREVINAKYGLVGRFATTASSLFKGKSSTVGIAVTAPR</sequence>
<dbReference type="InterPro" id="IPR052019">
    <property type="entry name" value="F420H2_bilvrd_red/Heme_oxyg"/>
</dbReference>
<dbReference type="NCBIfam" id="TIGR03666">
    <property type="entry name" value="Rv2061_F420"/>
    <property type="match status" value="1"/>
</dbReference>
<dbReference type="EMBL" id="JAMTCJ010000002">
    <property type="protein sequence ID" value="MCP2176467.1"/>
    <property type="molecule type" value="Genomic_DNA"/>
</dbReference>
<comment type="caution">
    <text evidence="2">The sequence shown here is derived from an EMBL/GenBank/DDBJ whole genome shotgun (WGS) entry which is preliminary data.</text>
</comment>
<gene>
    <name evidence="2" type="ORF">LX13_002286</name>
</gene>
<organism evidence="2 3">
    <name type="scientific">Williamsia maris</name>
    <dbReference type="NCBI Taxonomy" id="72806"/>
    <lineage>
        <taxon>Bacteria</taxon>
        <taxon>Bacillati</taxon>
        <taxon>Actinomycetota</taxon>
        <taxon>Actinomycetes</taxon>
        <taxon>Mycobacteriales</taxon>
        <taxon>Nocardiaceae</taxon>
        <taxon>Williamsia</taxon>
    </lineage>
</organism>
<dbReference type="RefSeq" id="WP_253661449.1">
    <property type="nucleotide sequence ID" value="NZ_BAAAJQ010000001.1"/>
</dbReference>
<evidence type="ECO:0000313" key="3">
    <source>
        <dbReference type="Proteomes" id="UP001206895"/>
    </source>
</evidence>
<reference evidence="2 3" key="1">
    <citation type="submission" date="2022-06" db="EMBL/GenBank/DDBJ databases">
        <title>Genomic Encyclopedia of Archaeal and Bacterial Type Strains, Phase II (KMG-II): from individual species to whole genera.</title>
        <authorList>
            <person name="Goeker M."/>
        </authorList>
    </citation>
    <scope>NUCLEOTIDE SEQUENCE [LARGE SCALE GENOMIC DNA]</scope>
    <source>
        <strain evidence="2 3">DSM 44693</strain>
    </source>
</reference>
<dbReference type="InterPro" id="IPR012349">
    <property type="entry name" value="Split_barrel_FMN-bd"/>
</dbReference>
<dbReference type="SUPFAM" id="SSF50475">
    <property type="entry name" value="FMN-binding split barrel"/>
    <property type="match status" value="1"/>
</dbReference>
<accession>A0ABT1HDY0</accession>
<dbReference type="InterPro" id="IPR019965">
    <property type="entry name" value="PPOX_F420-dep_Rv2061_put"/>
</dbReference>
<keyword evidence="1" id="KW-0560">Oxidoreductase</keyword>
<dbReference type="Proteomes" id="UP001206895">
    <property type="component" value="Unassembled WGS sequence"/>
</dbReference>
<protein>
    <recommendedName>
        <fullName evidence="4">PPOX class F420-dependent enzyme</fullName>
    </recommendedName>
</protein>